<dbReference type="OrthoDB" id="103430at2"/>
<protein>
    <submittedName>
        <fullName evidence="4">DUF3857 domain-containing protein</fullName>
    </submittedName>
</protein>
<proteinExistence type="predicted"/>
<dbReference type="SUPFAM" id="SSF54001">
    <property type="entry name" value="Cysteine proteinases"/>
    <property type="match status" value="1"/>
</dbReference>
<organism evidence="4 5">
    <name type="scientific">Trinickia fusca</name>
    <dbReference type="NCBI Taxonomy" id="2419777"/>
    <lineage>
        <taxon>Bacteria</taxon>
        <taxon>Pseudomonadati</taxon>
        <taxon>Pseudomonadota</taxon>
        <taxon>Betaproteobacteria</taxon>
        <taxon>Burkholderiales</taxon>
        <taxon>Burkholderiaceae</taxon>
        <taxon>Trinickia</taxon>
    </lineage>
</organism>
<feature type="signal peptide" evidence="1">
    <location>
        <begin position="1"/>
        <end position="26"/>
    </location>
</feature>
<dbReference type="Proteomes" id="UP000280434">
    <property type="component" value="Unassembled WGS sequence"/>
</dbReference>
<evidence type="ECO:0000256" key="1">
    <source>
        <dbReference type="SAM" id="SignalP"/>
    </source>
</evidence>
<name>A0A494XXC8_9BURK</name>
<dbReference type="AlphaFoldDB" id="A0A494XXC8"/>
<dbReference type="Pfam" id="PF01841">
    <property type="entry name" value="Transglut_core"/>
    <property type="match status" value="1"/>
</dbReference>
<keyword evidence="5" id="KW-1185">Reference proteome</keyword>
<reference evidence="4 5" key="1">
    <citation type="submission" date="2018-10" db="EMBL/GenBank/DDBJ databases">
        <title>Paraburkholderia sp. 7MK8-2, isolated from soil.</title>
        <authorList>
            <person name="Gao Z.-H."/>
            <person name="Qiu L.-H."/>
        </authorList>
    </citation>
    <scope>NUCLEOTIDE SEQUENCE [LARGE SCALE GENOMIC DNA]</scope>
    <source>
        <strain evidence="4 5">7MK8-2</strain>
    </source>
</reference>
<feature type="domain" description="DUF3857" evidence="3">
    <location>
        <begin position="55"/>
        <end position="219"/>
    </location>
</feature>
<sequence length="634" mass="68858">MRCRSQPLALAVLVACCAGLPAQGSAAQSVPARASTDELPPATIESDVHRFVVQHDGTVAEEDDTILRANTPTGVDAVAERYVWFNKDVETIDTFTAESIDPDGHAHPVGSDAIRDVQEPRSLGAPVFEDGVLRTAIFPGIEPGWRVHLTFRKTRTKPALRGMFEYYVQPTREPVDSQKLIFDLPADMPLYADARGYVAREPMTEHGRTRYEFDYRHGAYAPLEPGSVSYAQYGDRLMVSTMPSFAAFAARYRDAAVDVSAGDPAVVALARALTADAPDTWTKARVLYDWMRENVRYVALFLGETAAVPHRVIDVLRNRYGDCKDHVALYGALLAAVGVRSEPALIGLGGVYALPSVAGYGASAINHVIVWIPELQIFADTTAGGVAFGYLPPGVMDRPALLVDDGVLVRTPAAEPRSRTARLQIGIDTGGAAQFAYRVTDSGWTAELERNVFRRATRERRLQLANERLRETGMHGVADIETGDTDATTGPFTVSMTGALDHLAWPDGMTAWPALSSLAGGIASQLGGWLAVPERTQPYVCEDGNFDETGEFSLPSNLKAVYVPPDVTVRDDVFDYAAHYVYDPATRTVQVTRHLRASFGKAVCTPEEFAAARGVLERMARDASSQIVVQGAAR</sequence>
<feature type="domain" description="Transglutaminase-like" evidence="2">
    <location>
        <begin position="268"/>
        <end position="341"/>
    </location>
</feature>
<dbReference type="Gene3D" id="2.60.40.3140">
    <property type="match status" value="1"/>
</dbReference>
<comment type="caution">
    <text evidence="4">The sequence shown here is derived from an EMBL/GenBank/DDBJ whole genome shotgun (WGS) entry which is preliminary data.</text>
</comment>
<dbReference type="InterPro" id="IPR038765">
    <property type="entry name" value="Papain-like_cys_pep_sf"/>
</dbReference>
<evidence type="ECO:0000259" key="2">
    <source>
        <dbReference type="Pfam" id="PF01841"/>
    </source>
</evidence>
<dbReference type="InterPro" id="IPR024618">
    <property type="entry name" value="DUF3857"/>
</dbReference>
<evidence type="ECO:0000259" key="3">
    <source>
        <dbReference type="Pfam" id="PF12969"/>
    </source>
</evidence>
<dbReference type="Gene3D" id="3.10.620.30">
    <property type="match status" value="1"/>
</dbReference>
<feature type="chain" id="PRO_5019848346" evidence="1">
    <location>
        <begin position="27"/>
        <end position="634"/>
    </location>
</feature>
<gene>
    <name evidence="4" type="ORF">D7S89_00805</name>
</gene>
<dbReference type="PROSITE" id="PS51257">
    <property type="entry name" value="PROKAR_LIPOPROTEIN"/>
    <property type="match status" value="1"/>
</dbReference>
<dbReference type="InterPro" id="IPR002931">
    <property type="entry name" value="Transglutaminase-like"/>
</dbReference>
<dbReference type="EMBL" id="RBZV01000001">
    <property type="protein sequence ID" value="RKP52779.1"/>
    <property type="molecule type" value="Genomic_DNA"/>
</dbReference>
<evidence type="ECO:0000313" key="4">
    <source>
        <dbReference type="EMBL" id="RKP52779.1"/>
    </source>
</evidence>
<accession>A0A494XXC8</accession>
<keyword evidence="1" id="KW-0732">Signal</keyword>
<dbReference type="Pfam" id="PF12969">
    <property type="entry name" value="DUF3857"/>
    <property type="match status" value="1"/>
</dbReference>
<evidence type="ECO:0000313" key="5">
    <source>
        <dbReference type="Proteomes" id="UP000280434"/>
    </source>
</evidence>